<feature type="compositionally biased region" description="Polar residues" evidence="6">
    <location>
        <begin position="318"/>
        <end position="327"/>
    </location>
</feature>
<gene>
    <name evidence="8" type="ORF">PCOS0759_LOCUS3735</name>
</gene>
<dbReference type="InterPro" id="IPR050754">
    <property type="entry name" value="FKBP4/5/8-like"/>
</dbReference>
<evidence type="ECO:0000256" key="1">
    <source>
        <dbReference type="ARBA" id="ARBA00000971"/>
    </source>
</evidence>
<comment type="catalytic activity">
    <reaction evidence="1">
        <text>[protein]-peptidylproline (omega=180) = [protein]-peptidylproline (omega=0)</text>
        <dbReference type="Rhea" id="RHEA:16237"/>
        <dbReference type="Rhea" id="RHEA-COMP:10747"/>
        <dbReference type="Rhea" id="RHEA-COMP:10748"/>
        <dbReference type="ChEBI" id="CHEBI:83833"/>
        <dbReference type="ChEBI" id="CHEBI:83834"/>
        <dbReference type="EC" id="5.2.1.8"/>
    </reaction>
</comment>
<dbReference type="InterPro" id="IPR019734">
    <property type="entry name" value="TPR_rpt"/>
</dbReference>
<name>A0A7S1PGI2_9EUKA</name>
<keyword evidence="3" id="KW-0697">Rotamase</keyword>
<dbReference type="AlphaFoldDB" id="A0A7S1PGI2"/>
<protein>
    <recommendedName>
        <fullName evidence="2">peptidylprolyl isomerase</fullName>
        <ecNumber evidence="2">5.2.1.8</ecNumber>
    </recommendedName>
</protein>
<dbReference type="SUPFAM" id="SSF48452">
    <property type="entry name" value="TPR-like"/>
    <property type="match status" value="1"/>
</dbReference>
<evidence type="ECO:0000256" key="2">
    <source>
        <dbReference type="ARBA" id="ARBA00013194"/>
    </source>
</evidence>
<keyword evidence="7" id="KW-1133">Transmembrane helix</keyword>
<feature type="region of interest" description="Disordered" evidence="6">
    <location>
        <begin position="1"/>
        <end position="81"/>
    </location>
</feature>
<reference evidence="8" key="1">
    <citation type="submission" date="2021-01" db="EMBL/GenBank/DDBJ databases">
        <authorList>
            <person name="Corre E."/>
            <person name="Pelletier E."/>
            <person name="Niang G."/>
            <person name="Scheremetjew M."/>
            <person name="Finn R."/>
            <person name="Kale V."/>
            <person name="Holt S."/>
            <person name="Cochrane G."/>
            <person name="Meng A."/>
            <person name="Brown T."/>
            <person name="Cohen L."/>
        </authorList>
    </citation>
    <scope>NUCLEOTIDE SEQUENCE</scope>
    <source>
        <strain evidence="8">WS</strain>
    </source>
</reference>
<evidence type="ECO:0000256" key="6">
    <source>
        <dbReference type="SAM" id="MobiDB-lite"/>
    </source>
</evidence>
<evidence type="ECO:0000256" key="4">
    <source>
        <dbReference type="ARBA" id="ARBA00023235"/>
    </source>
</evidence>
<evidence type="ECO:0000313" key="8">
    <source>
        <dbReference type="EMBL" id="CAD9080495.1"/>
    </source>
</evidence>
<feature type="region of interest" description="Disordered" evidence="6">
    <location>
        <begin position="299"/>
        <end position="342"/>
    </location>
</feature>
<dbReference type="SMART" id="SM00028">
    <property type="entry name" value="TPR"/>
    <property type="match status" value="3"/>
</dbReference>
<evidence type="ECO:0000256" key="7">
    <source>
        <dbReference type="SAM" id="Phobius"/>
    </source>
</evidence>
<dbReference type="GO" id="GO:0003755">
    <property type="term" value="F:peptidyl-prolyl cis-trans isomerase activity"/>
    <property type="evidence" value="ECO:0007669"/>
    <property type="project" value="UniProtKB-EC"/>
</dbReference>
<organism evidence="8">
    <name type="scientific">Percolomonas cosmopolitus</name>
    <dbReference type="NCBI Taxonomy" id="63605"/>
    <lineage>
        <taxon>Eukaryota</taxon>
        <taxon>Discoba</taxon>
        <taxon>Heterolobosea</taxon>
        <taxon>Tetramitia</taxon>
        <taxon>Eutetramitia</taxon>
        <taxon>Percolomonadidae</taxon>
        <taxon>Percolomonas</taxon>
    </lineage>
</organism>
<dbReference type="PANTHER" id="PTHR46512">
    <property type="entry name" value="PEPTIDYLPROLYL ISOMERASE"/>
    <property type="match status" value="1"/>
</dbReference>
<dbReference type="PROSITE" id="PS50005">
    <property type="entry name" value="TPR"/>
    <property type="match status" value="1"/>
</dbReference>
<evidence type="ECO:0000256" key="3">
    <source>
        <dbReference type="ARBA" id="ARBA00023110"/>
    </source>
</evidence>
<dbReference type="PANTHER" id="PTHR46512:SF9">
    <property type="entry name" value="PEPTIDYLPROLYL ISOMERASE"/>
    <property type="match status" value="1"/>
</dbReference>
<feature type="compositionally biased region" description="Polar residues" evidence="6">
    <location>
        <begin position="67"/>
        <end position="80"/>
    </location>
</feature>
<accession>A0A7S1PGI2</accession>
<feature type="compositionally biased region" description="Basic and acidic residues" evidence="6">
    <location>
        <begin position="299"/>
        <end position="308"/>
    </location>
</feature>
<dbReference type="Gene3D" id="1.25.40.10">
    <property type="entry name" value="Tetratricopeptide repeat domain"/>
    <property type="match status" value="2"/>
</dbReference>
<dbReference type="InterPro" id="IPR011990">
    <property type="entry name" value="TPR-like_helical_dom_sf"/>
</dbReference>
<keyword evidence="7" id="KW-0812">Transmembrane</keyword>
<feature type="repeat" description="TPR" evidence="5">
    <location>
        <begin position="251"/>
        <end position="284"/>
    </location>
</feature>
<proteinExistence type="predicted"/>
<feature type="compositionally biased region" description="Polar residues" evidence="6">
    <location>
        <begin position="1"/>
        <end position="13"/>
    </location>
</feature>
<keyword evidence="5" id="KW-0802">TPR repeat</keyword>
<dbReference type="EC" id="5.2.1.8" evidence="2"/>
<dbReference type="EMBL" id="HBGD01004498">
    <property type="protein sequence ID" value="CAD9080495.1"/>
    <property type="molecule type" value="Transcribed_RNA"/>
</dbReference>
<sequence>MSSSLTQQPSAHTDSGFGMDSNPFADEAGPVEMQIDHVPPHTKQNEHQEESPVAAATSTSASLDSTNVTASPSTTTQQEQHIMDSHHNDITPLEQTSAQKYDEYRGELLKIKEEGNKLYKQKQFEEAIHKYQRGLDMCDMIFKGHRNLIRDNEKIVNALSDEELRQLKEKLHWYTMRDVDVKHADVASILSEEKIEVLREAESDCKQEIKDNSEYRLALVLNTAQCCKCLRQFQRARKFCDQALELDSQCIKAYMRRAECYQSIGDYDMAKKDIDIMLHLDPESKAVQQYARQFEKQMRDQKRKERNTFRGILKTPSEETVTPTAKTSKARNPRVSGSQTSGMGSRSWIGYAIGVAGAVAVSYLGYTWWRKRNQ</sequence>
<keyword evidence="4" id="KW-0413">Isomerase</keyword>
<feature type="transmembrane region" description="Helical" evidence="7">
    <location>
        <begin position="348"/>
        <end position="369"/>
    </location>
</feature>
<keyword evidence="7" id="KW-0472">Membrane</keyword>
<evidence type="ECO:0000256" key="5">
    <source>
        <dbReference type="PROSITE-ProRule" id="PRU00339"/>
    </source>
</evidence>
<feature type="compositionally biased region" description="Basic and acidic residues" evidence="6">
    <location>
        <begin position="34"/>
        <end position="50"/>
    </location>
</feature>
<feature type="compositionally biased region" description="Low complexity" evidence="6">
    <location>
        <begin position="54"/>
        <end position="66"/>
    </location>
</feature>